<organism evidence="11">
    <name type="scientific">Hemiselmis andersenii</name>
    <name type="common">Cryptophyte alga</name>
    <dbReference type="NCBI Taxonomy" id="464988"/>
    <lineage>
        <taxon>Eukaryota</taxon>
        <taxon>Cryptophyceae</taxon>
        <taxon>Cryptomonadales</taxon>
        <taxon>Hemiselmidaceae</taxon>
        <taxon>Hemiselmis</taxon>
    </lineage>
</organism>
<dbReference type="InterPro" id="IPR038168">
    <property type="entry name" value="TF_DP_C_sf"/>
</dbReference>
<evidence type="ECO:0000256" key="6">
    <source>
        <dbReference type="ARBA" id="ARBA00023242"/>
    </source>
</evidence>
<evidence type="ECO:0000256" key="3">
    <source>
        <dbReference type="ARBA" id="ARBA00023015"/>
    </source>
</evidence>
<dbReference type="GO" id="GO:0051726">
    <property type="term" value="P:regulation of cell cycle"/>
    <property type="evidence" value="ECO:0007669"/>
    <property type="project" value="InterPro"/>
</dbReference>
<evidence type="ECO:0000256" key="2">
    <source>
        <dbReference type="ARBA" id="ARBA00010940"/>
    </source>
</evidence>
<dbReference type="Gene3D" id="1.10.10.10">
    <property type="entry name" value="Winged helix-like DNA-binding domain superfamily/Winged helix DNA-binding domain"/>
    <property type="match status" value="1"/>
</dbReference>
<accession>A0A7S1DGZ7</accession>
<evidence type="ECO:0000256" key="8">
    <source>
        <dbReference type="SAM" id="MobiDB-lite"/>
    </source>
</evidence>
<evidence type="ECO:0000256" key="7">
    <source>
        <dbReference type="RuleBase" id="RU003796"/>
    </source>
</evidence>
<gene>
    <name evidence="11" type="ORF">HAND00432_LOCUS2152</name>
</gene>
<evidence type="ECO:0008006" key="12">
    <source>
        <dbReference type="Google" id="ProtNLM"/>
    </source>
</evidence>
<dbReference type="Gene3D" id="1.20.140.80">
    <property type="entry name" value="Transcription factor DP"/>
    <property type="match status" value="1"/>
</dbReference>
<keyword evidence="6 7" id="KW-0539">Nucleus</keyword>
<dbReference type="GO" id="GO:0005667">
    <property type="term" value="C:transcription regulator complex"/>
    <property type="evidence" value="ECO:0007669"/>
    <property type="project" value="InterPro"/>
</dbReference>
<dbReference type="InterPro" id="IPR003316">
    <property type="entry name" value="E2F_WHTH_DNA-bd_dom"/>
</dbReference>
<feature type="domain" description="E2F/DP family winged-helix DNA-binding" evidence="10">
    <location>
        <begin position="1"/>
        <end position="56"/>
    </location>
</feature>
<comment type="similarity">
    <text evidence="2 7">Belongs to the E2F/DP family.</text>
</comment>
<evidence type="ECO:0000313" key="11">
    <source>
        <dbReference type="EMBL" id="CAD8947634.1"/>
    </source>
</evidence>
<dbReference type="SMART" id="SM01372">
    <property type="entry name" value="E2F_TDP"/>
    <property type="match status" value="1"/>
</dbReference>
<dbReference type="AlphaFoldDB" id="A0A7S1DGZ7"/>
<evidence type="ECO:0000259" key="10">
    <source>
        <dbReference type="SMART" id="SM01372"/>
    </source>
</evidence>
<dbReference type="InterPro" id="IPR036390">
    <property type="entry name" value="WH_DNA-bd_sf"/>
</dbReference>
<sequence>MVTTYNEVADELVKEFKNDDPTGDEKNIRRRAYDALNVLTAMDIISKDKKDIQWKGFPSLSGDGKGQRSGFSSGGENEKERLKHEIREKQKEVQQKEGQLEDLTVQFLSLLQLLKRNERTSTETSNPHRIYLPFVLVSTDSDNTIECDISDDKQRAKFNFRRPFELHDDRETLNMMSMFRSDPESLKELLPPHLVSFIKQRRPDVVGDEPQGGAGSAYREMKQERE</sequence>
<dbReference type="PANTHER" id="PTHR12548:SF9">
    <property type="entry name" value="TRANSCRIPTION FACTOR DP"/>
    <property type="match status" value="1"/>
</dbReference>
<dbReference type="GO" id="GO:0000981">
    <property type="term" value="F:DNA-binding transcription factor activity, RNA polymerase II-specific"/>
    <property type="evidence" value="ECO:0007669"/>
    <property type="project" value="TreeGrafter"/>
</dbReference>
<dbReference type="CDD" id="cd14458">
    <property type="entry name" value="DP_DD"/>
    <property type="match status" value="1"/>
</dbReference>
<evidence type="ECO:0000256" key="1">
    <source>
        <dbReference type="ARBA" id="ARBA00004123"/>
    </source>
</evidence>
<evidence type="ECO:0000256" key="4">
    <source>
        <dbReference type="ARBA" id="ARBA00023125"/>
    </source>
</evidence>
<protein>
    <recommendedName>
        <fullName evidence="12">E2F/DP family winged-helix DNA-binding domain-containing protein</fullName>
    </recommendedName>
</protein>
<feature type="domain" description="Transcription factor DP C-terminal" evidence="9">
    <location>
        <begin position="77"/>
        <end position="204"/>
    </location>
</feature>
<dbReference type="InterPro" id="IPR037241">
    <property type="entry name" value="E2F-DP_heterodim"/>
</dbReference>
<keyword evidence="4 7" id="KW-0238">DNA-binding</keyword>
<reference evidence="11" key="1">
    <citation type="submission" date="2021-01" db="EMBL/GenBank/DDBJ databases">
        <authorList>
            <person name="Corre E."/>
            <person name="Pelletier E."/>
            <person name="Niang G."/>
            <person name="Scheremetjew M."/>
            <person name="Finn R."/>
            <person name="Kale V."/>
            <person name="Holt S."/>
            <person name="Cochrane G."/>
            <person name="Meng A."/>
            <person name="Brown T."/>
            <person name="Cohen L."/>
        </authorList>
    </citation>
    <scope>NUCLEOTIDE SEQUENCE</scope>
    <source>
        <strain evidence="11">CCMP644</strain>
    </source>
</reference>
<dbReference type="Pfam" id="PF08781">
    <property type="entry name" value="DP"/>
    <property type="match status" value="1"/>
</dbReference>
<dbReference type="EMBL" id="HBFX01003437">
    <property type="protein sequence ID" value="CAD8947634.1"/>
    <property type="molecule type" value="Transcribed_RNA"/>
</dbReference>
<dbReference type="InterPro" id="IPR015648">
    <property type="entry name" value="Transcrpt_fac_DP"/>
</dbReference>
<keyword evidence="5 7" id="KW-0804">Transcription</keyword>
<keyword evidence="3 7" id="KW-0805">Transcription regulation</keyword>
<dbReference type="GO" id="GO:0005634">
    <property type="term" value="C:nucleus"/>
    <property type="evidence" value="ECO:0007669"/>
    <property type="project" value="UniProtKB-SubCell"/>
</dbReference>
<dbReference type="PANTHER" id="PTHR12548">
    <property type="entry name" value="TRANSCRIPTION FACTOR DP"/>
    <property type="match status" value="1"/>
</dbReference>
<feature type="region of interest" description="Disordered" evidence="8">
    <location>
        <begin position="56"/>
        <end position="82"/>
    </location>
</feature>
<proteinExistence type="inferred from homology"/>
<dbReference type="InterPro" id="IPR014889">
    <property type="entry name" value="Transc_factor_DP_C"/>
</dbReference>
<evidence type="ECO:0000259" key="9">
    <source>
        <dbReference type="SMART" id="SM01138"/>
    </source>
</evidence>
<dbReference type="Pfam" id="PF02319">
    <property type="entry name" value="WHD_E2F_TDP"/>
    <property type="match status" value="1"/>
</dbReference>
<comment type="subcellular location">
    <subcellularLocation>
        <location evidence="1 7">Nucleus</location>
    </subcellularLocation>
</comment>
<dbReference type="SUPFAM" id="SSF46785">
    <property type="entry name" value="Winged helix' DNA-binding domain"/>
    <property type="match status" value="1"/>
</dbReference>
<dbReference type="GO" id="GO:0000977">
    <property type="term" value="F:RNA polymerase II transcription regulatory region sequence-specific DNA binding"/>
    <property type="evidence" value="ECO:0007669"/>
    <property type="project" value="TreeGrafter"/>
</dbReference>
<name>A0A7S1DGZ7_HEMAN</name>
<dbReference type="SMART" id="SM01138">
    <property type="entry name" value="DP"/>
    <property type="match status" value="1"/>
</dbReference>
<dbReference type="SUPFAM" id="SSF144074">
    <property type="entry name" value="E2F-DP heterodimerization region"/>
    <property type="match status" value="1"/>
</dbReference>
<feature type="region of interest" description="Disordered" evidence="8">
    <location>
        <begin position="200"/>
        <end position="226"/>
    </location>
</feature>
<evidence type="ECO:0000256" key="5">
    <source>
        <dbReference type="ARBA" id="ARBA00023163"/>
    </source>
</evidence>
<dbReference type="InterPro" id="IPR036388">
    <property type="entry name" value="WH-like_DNA-bd_sf"/>
</dbReference>